<keyword evidence="1" id="KW-1133">Transmembrane helix</keyword>
<feature type="transmembrane region" description="Helical" evidence="1">
    <location>
        <begin position="123"/>
        <end position="141"/>
    </location>
</feature>
<evidence type="ECO:0000256" key="1">
    <source>
        <dbReference type="SAM" id="Phobius"/>
    </source>
</evidence>
<proteinExistence type="predicted"/>
<organism evidence="2 3">
    <name type="scientific">Halorussus aquaticus</name>
    <dbReference type="NCBI Taxonomy" id="2953748"/>
    <lineage>
        <taxon>Archaea</taxon>
        <taxon>Methanobacteriati</taxon>
        <taxon>Methanobacteriota</taxon>
        <taxon>Stenosarchaea group</taxon>
        <taxon>Halobacteria</taxon>
        <taxon>Halobacteriales</taxon>
        <taxon>Haladaptataceae</taxon>
        <taxon>Halorussus</taxon>
    </lineage>
</organism>
<dbReference type="PANTHER" id="PTHR31970">
    <property type="match status" value="1"/>
</dbReference>
<accession>A0ABD5PXF0</accession>
<dbReference type="EMBL" id="JBHSHT010000001">
    <property type="protein sequence ID" value="MFC4823190.1"/>
    <property type="molecule type" value="Genomic_DNA"/>
</dbReference>
<feature type="transmembrane region" description="Helical" evidence="1">
    <location>
        <begin position="93"/>
        <end position="116"/>
    </location>
</feature>
<sequence length="380" mass="37343">MERPVAEIRGRAVELSTGEVTGEVTGAVGDSVTVLPVVVAVSSLTDLRLPVLLLWFGAFQVVWGVRYGAPVSVEPMKALAALVIAGSLTVPELAAAGTLAGGVLLVLGTAGALGALAERIDAAVIRGVQFAVALVLLRTGFELGAGAPKTALAAAVVGVAVVALGRPRASALVVLAFGVALAAAETGAPSFAVPEFGGSVGAFAPPLAEFDPTTNALAATGAQLAMTVGNAAVATSLLLSDLYDADASPDELATSMGAMNLLAVPLGALPMCHGSGGVAGKHAFGARTAGANLVLGGLYATAALVAVELVAAFPMAALGVVLALVAVELGKASLDTDSLALTAGVGVLGAATNVGLAFGVGIAASVVMERIQFRHLFDKL</sequence>
<name>A0ABD5PXF0_9EURY</name>
<feature type="transmembrane region" description="Helical" evidence="1">
    <location>
        <begin position="52"/>
        <end position="73"/>
    </location>
</feature>
<keyword evidence="3" id="KW-1185">Reference proteome</keyword>
<dbReference type="InterPro" id="IPR031563">
    <property type="entry name" value="MOT1/MOT2"/>
</dbReference>
<evidence type="ECO:0000313" key="2">
    <source>
        <dbReference type="EMBL" id="MFC4823190.1"/>
    </source>
</evidence>
<feature type="transmembrane region" description="Helical" evidence="1">
    <location>
        <begin position="293"/>
        <end position="326"/>
    </location>
</feature>
<protein>
    <submittedName>
        <fullName evidence="2">Sulfate/molybdate transporter</fullName>
    </submittedName>
</protein>
<dbReference type="PANTHER" id="PTHR31970:SF9">
    <property type="entry name" value="MOLYBDATE TRANSPORTER 2"/>
    <property type="match status" value="1"/>
</dbReference>
<feature type="transmembrane region" description="Helical" evidence="1">
    <location>
        <begin position="172"/>
        <end position="193"/>
    </location>
</feature>
<keyword evidence="1" id="KW-0812">Transmembrane</keyword>
<feature type="transmembrane region" description="Helical" evidence="1">
    <location>
        <begin position="338"/>
        <end position="367"/>
    </location>
</feature>
<feature type="transmembrane region" description="Helical" evidence="1">
    <location>
        <begin position="252"/>
        <end position="272"/>
    </location>
</feature>
<comment type="caution">
    <text evidence="2">The sequence shown here is derived from an EMBL/GenBank/DDBJ whole genome shotgun (WGS) entry which is preliminary data.</text>
</comment>
<dbReference type="AlphaFoldDB" id="A0ABD5PXF0"/>
<evidence type="ECO:0000313" key="3">
    <source>
        <dbReference type="Proteomes" id="UP001595945"/>
    </source>
</evidence>
<reference evidence="2 3" key="1">
    <citation type="journal article" date="2019" name="Int. J. Syst. Evol. Microbiol.">
        <title>The Global Catalogue of Microorganisms (GCM) 10K type strain sequencing project: providing services to taxonomists for standard genome sequencing and annotation.</title>
        <authorList>
            <consortium name="The Broad Institute Genomics Platform"/>
            <consortium name="The Broad Institute Genome Sequencing Center for Infectious Disease"/>
            <person name="Wu L."/>
            <person name="Ma J."/>
        </authorList>
    </citation>
    <scope>NUCLEOTIDE SEQUENCE [LARGE SCALE GENOMIC DNA]</scope>
    <source>
        <strain evidence="2 3">XZYJ18</strain>
    </source>
</reference>
<dbReference type="Pfam" id="PF16983">
    <property type="entry name" value="MFS_MOT1"/>
    <property type="match status" value="2"/>
</dbReference>
<gene>
    <name evidence="2" type="ORF">ACFO9K_02830</name>
</gene>
<dbReference type="Proteomes" id="UP001595945">
    <property type="component" value="Unassembled WGS sequence"/>
</dbReference>
<dbReference type="RefSeq" id="WP_254267322.1">
    <property type="nucleotide sequence ID" value="NZ_CP100400.1"/>
</dbReference>
<feature type="transmembrane region" description="Helical" evidence="1">
    <location>
        <begin position="147"/>
        <end position="165"/>
    </location>
</feature>
<dbReference type="GeneID" id="73045765"/>
<keyword evidence="1" id="KW-0472">Membrane</keyword>